<reference evidence="2 3" key="1">
    <citation type="submission" date="2015-08" db="EMBL/GenBank/DDBJ databases">
        <title>The Complete Genome of Citrobacter freundii Myophage Margaery.</title>
        <authorList>
            <person name="Yi D."/>
            <person name="Cadungog J.N."/>
            <person name="Cahill J.L."/>
            <person name="Rasche E.S."/>
            <person name="Everett G.F.K."/>
        </authorList>
    </citation>
    <scope>NUCLEOTIDE SEQUENCE [LARGE SCALE GENOMIC DNA]</scope>
</reference>
<dbReference type="SUPFAM" id="SSF55874">
    <property type="entry name" value="ATPase domain of HSP90 chaperone/DNA topoisomerase II/histidine kinase"/>
    <property type="match status" value="1"/>
</dbReference>
<evidence type="ECO:0000256" key="1">
    <source>
        <dbReference type="SAM" id="MobiDB-lite"/>
    </source>
</evidence>
<name>A0A0M4QVZ0_9CAUD</name>
<keyword evidence="3" id="KW-1185">Reference proteome</keyword>
<organism evidence="2 3">
    <name type="scientific">Citrobacter phage Margaery</name>
    <dbReference type="NCBI Taxonomy" id="1701810"/>
    <lineage>
        <taxon>Viruses</taxon>
        <taxon>Duplodnaviria</taxon>
        <taxon>Heunggongvirae</taxon>
        <taxon>Uroviricota</taxon>
        <taxon>Caudoviricetes</taxon>
        <taxon>Pantevenvirales</taxon>
        <taxon>Straboviridae</taxon>
        <taxon>Pseudotevenvirus</taxon>
        <taxon>Pseudotevenvirus margaery</taxon>
    </lineage>
</organism>
<protein>
    <submittedName>
        <fullName evidence="2">RIIA protein</fullName>
    </submittedName>
</protein>
<dbReference type="InterPro" id="IPR036890">
    <property type="entry name" value="HATPase_C_sf"/>
</dbReference>
<feature type="region of interest" description="Disordered" evidence="1">
    <location>
        <begin position="486"/>
        <end position="506"/>
    </location>
</feature>
<dbReference type="EMBL" id="KT381880">
    <property type="protein sequence ID" value="ALF01691.1"/>
    <property type="molecule type" value="Genomic_DNA"/>
</dbReference>
<accession>A0A0M4QVZ0</accession>
<proteinExistence type="predicted"/>
<dbReference type="Proteomes" id="UP000201970">
    <property type="component" value="Segment"/>
</dbReference>
<evidence type="ECO:0000313" key="2">
    <source>
        <dbReference type="EMBL" id="ALF01691.1"/>
    </source>
</evidence>
<evidence type="ECO:0000313" key="3">
    <source>
        <dbReference type="Proteomes" id="UP000201970"/>
    </source>
</evidence>
<sequence length="749" mass="87337">MKLRQLAPQTIHTTGFDKGERTKFKMATSAKTFKILSSTIYKYKIRAIIREISCNAIDGHMVAGNMNPFDVQLPTVLDPRFIVRDYGTGLSDWMVKEVFTTYFESTKTDTDELIGALGLGSKSPFCYTETFTIESIQDGIKRAYTAYMDNGEPFVDQIYEIETDEPNGVQITVPVKVEDIAEWEREAARVYEPFTGIRPRFIGVQVDVNWQPKEADDRGIIRYKSINYSGVYARMGNICYPIDMDMFENSLFYCYRNSNYAYVLDFPLGSLDFMPSREELSLDKVTKKVILDRLEKINKRYDEELVAEFGKQKTTRDKIVWFNNLPSMLQAFVSRDNRFRVGKDSLAEILTHLKSSETATGKYIWGFWANPYDGKDCVFERVGSGRRHETYKAETTKRQDVMRMIQPWRQKKLFIVENDNEARSLRPYLIGYCMLNGSDRISFVTKEINSEPVQDLIRTGYFDESEIVTLKTSEMTKEFETYTEDRKRWKATRESSSGDSEPRPKTPTAYHYFLDGRGNLQKNDLYLTKAQFVKLDEMYAMRLYGVDEYSRLDGESQNYSLGSIASSMMTMLTVTGLNEVMVLRNSLWSRIPDSNMKCLDDYLVKRFADAAKKMKPNWFPSWISSNHGSEIRTLRDSMGVTLDRMVKNRYNPELYMLLDYLDGKFTYDVIEGKNKSKTVVRNPLLREMSTKYYKMRKDMKERVDTAYDLFAKRNPSIHYMLLHSSYSTFRSMFNDDKIVMDLVNLIRWK</sequence>
<dbReference type="RefSeq" id="YP_009194817.1">
    <property type="nucleotide sequence ID" value="NC_028755.1"/>
</dbReference>
<gene>
    <name evidence="2" type="ORF">CPT_Margaery2</name>
</gene>
<dbReference type="Gene3D" id="3.30.565.10">
    <property type="entry name" value="Histidine kinase-like ATPase, C-terminal domain"/>
    <property type="match status" value="1"/>
</dbReference>
<dbReference type="GeneID" id="26647186"/>
<dbReference type="KEGG" id="vg:26647186"/>